<evidence type="ECO:0000256" key="4">
    <source>
        <dbReference type="ARBA" id="ARBA00022729"/>
    </source>
</evidence>
<dbReference type="NCBIfam" id="TIGR04039">
    <property type="entry name" value="MXAN_0977_Heme2"/>
    <property type="match status" value="1"/>
</dbReference>
<evidence type="ECO:0000256" key="1">
    <source>
        <dbReference type="ARBA" id="ARBA00004418"/>
    </source>
</evidence>
<dbReference type="GO" id="GO:0046872">
    <property type="term" value="F:metal ion binding"/>
    <property type="evidence" value="ECO:0007669"/>
    <property type="project" value="UniProtKB-KW"/>
</dbReference>
<accession>A0A679GN35</accession>
<dbReference type="SUPFAM" id="SSF46626">
    <property type="entry name" value="Cytochrome c"/>
    <property type="match status" value="2"/>
</dbReference>
<dbReference type="KEGG" id="poj:PtoMrB4_29160"/>
<dbReference type="Pfam" id="PF03150">
    <property type="entry name" value="CCP_MauG"/>
    <property type="match status" value="1"/>
</dbReference>
<feature type="binding site" description="covalent" evidence="8">
    <location>
        <position position="223"/>
    </location>
    <ligand>
        <name>heme c</name>
        <dbReference type="ChEBI" id="CHEBI:61717"/>
        <label>2</label>
    </ligand>
</feature>
<comment type="subcellular location">
    <subcellularLocation>
        <location evidence="1">Periplasm</location>
    </subcellularLocation>
</comment>
<dbReference type="Gene3D" id="1.10.760.10">
    <property type="entry name" value="Cytochrome c-like domain"/>
    <property type="match status" value="2"/>
</dbReference>
<evidence type="ECO:0000313" key="14">
    <source>
        <dbReference type="Proteomes" id="UP000501237"/>
    </source>
</evidence>
<dbReference type="PANTHER" id="PTHR30600:SF14">
    <property type="entry name" value="CYTOCHROME C PEROXIDASE"/>
    <property type="match status" value="1"/>
</dbReference>
<feature type="binding site" description="axial binding residue" evidence="9">
    <location>
        <position position="227"/>
    </location>
    <ligand>
        <name>heme c</name>
        <dbReference type="ChEBI" id="CHEBI:61717"/>
        <label>2</label>
    </ligand>
    <ligandPart>
        <name>Fe</name>
        <dbReference type="ChEBI" id="CHEBI:18248"/>
    </ligandPart>
</feature>
<dbReference type="GO" id="GO:0004130">
    <property type="term" value="F:cytochrome-c peroxidase activity"/>
    <property type="evidence" value="ECO:0007669"/>
    <property type="project" value="TreeGrafter"/>
</dbReference>
<gene>
    <name evidence="13" type="primary">ccpR</name>
    <name evidence="13" type="ORF">PtoMrB4_29160</name>
</gene>
<dbReference type="GO" id="GO:0020037">
    <property type="term" value="F:heme binding"/>
    <property type="evidence" value="ECO:0007669"/>
    <property type="project" value="InterPro"/>
</dbReference>
<name>A0A679GN35_9GAMM</name>
<dbReference type="PIRSF" id="PIRSF000294">
    <property type="entry name" value="Cytochrome-c_peroxidase"/>
    <property type="match status" value="1"/>
</dbReference>
<organism evidence="13 14">
    <name type="scientific">Metapseudomonas otitidis</name>
    <dbReference type="NCBI Taxonomy" id="319939"/>
    <lineage>
        <taxon>Bacteria</taxon>
        <taxon>Pseudomonadati</taxon>
        <taxon>Pseudomonadota</taxon>
        <taxon>Gammaproteobacteria</taxon>
        <taxon>Pseudomonadales</taxon>
        <taxon>Pseudomonadaceae</taxon>
        <taxon>Metapseudomonas</taxon>
    </lineage>
</organism>
<keyword evidence="5" id="KW-0574">Periplasm</keyword>
<evidence type="ECO:0000256" key="10">
    <source>
        <dbReference type="SAM" id="MobiDB-lite"/>
    </source>
</evidence>
<evidence type="ECO:0000256" key="6">
    <source>
        <dbReference type="ARBA" id="ARBA00023002"/>
    </source>
</evidence>
<keyword evidence="2 8" id="KW-0349">Heme</keyword>
<keyword evidence="3 9" id="KW-0479">Metal-binding</keyword>
<evidence type="ECO:0000256" key="9">
    <source>
        <dbReference type="PIRSR" id="PIRSR000294-2"/>
    </source>
</evidence>
<evidence type="ECO:0000259" key="12">
    <source>
        <dbReference type="PROSITE" id="PS51007"/>
    </source>
</evidence>
<feature type="binding site" description="covalent" evidence="8">
    <location>
        <position position="226"/>
    </location>
    <ligand>
        <name>heme c</name>
        <dbReference type="ChEBI" id="CHEBI:61717"/>
        <label>2</label>
    </ligand>
</feature>
<dbReference type="InterPro" id="IPR051395">
    <property type="entry name" value="Cytochrome_c_Peroxidase/MauG"/>
</dbReference>
<feature type="region of interest" description="Disordered" evidence="10">
    <location>
        <begin position="372"/>
        <end position="400"/>
    </location>
</feature>
<evidence type="ECO:0000313" key="13">
    <source>
        <dbReference type="EMBL" id="BCA28939.1"/>
    </source>
</evidence>
<evidence type="ECO:0000256" key="5">
    <source>
        <dbReference type="ARBA" id="ARBA00022764"/>
    </source>
</evidence>
<feature type="domain" description="Cytochrome c" evidence="12">
    <location>
        <begin position="207"/>
        <end position="359"/>
    </location>
</feature>
<dbReference type="AlphaFoldDB" id="A0A679GN35"/>
<dbReference type="InterPro" id="IPR009056">
    <property type="entry name" value="Cyt_c-like_dom"/>
</dbReference>
<reference evidence="13 14" key="1">
    <citation type="journal article" date="2020" name="Microbiol. Resour. Announc.">
        <title>Complete genome sequence of Pseudomonas otitidis strain MrB4, isolated from Lake Biwa in Japan.</title>
        <authorList>
            <person name="Miyazaki K."/>
            <person name="Hase E."/>
            <person name="Maruya T."/>
        </authorList>
    </citation>
    <scope>NUCLEOTIDE SEQUENCE [LARGE SCALE GENOMIC DNA]</scope>
    <source>
        <strain evidence="13 14">MrB4</strain>
    </source>
</reference>
<evidence type="ECO:0000256" key="3">
    <source>
        <dbReference type="ARBA" id="ARBA00022723"/>
    </source>
</evidence>
<dbReference type="PROSITE" id="PS51007">
    <property type="entry name" value="CYTC"/>
    <property type="match status" value="2"/>
</dbReference>
<comment type="cofactor">
    <cofactor evidence="8">
        <name>heme</name>
        <dbReference type="ChEBI" id="CHEBI:30413"/>
    </cofactor>
    <text evidence="8">Binds 2 heme groups.</text>
</comment>
<evidence type="ECO:0000256" key="11">
    <source>
        <dbReference type="SAM" id="SignalP"/>
    </source>
</evidence>
<sequence length="400" mass="43849">MTRRIGRLAALLAGLGLVGSALAQDWAWPLPSHVPAPRVPADNPMSAAKVELGRRLFYDPRLSGNGTLACAGCHLQAKAFSDRAPRSTGSAGALTHRNAPGLANVAWNATYNWANPAVVSLERQMEGPLFGDDPVEMGVNDGNRATILQRLRDEPLYPPLFAQAFPDSPEPITMASVIRAIAAFERTLLAVDSRYDRYLQGRLQLTAAEKRGMELFFGERAECHHCHGSFNFNDQVVHARTREVETPFHNTGLYNLDDQGTYPFPNRGVFELTAQAQDMGAFRAPSLRNVALTAPYFHDGSAATLREVLRIYSAGGRDIPEGPAKGDGRRNPHKSGLIARIDLSEAELDDLEAFLGSLTDLSLPHDPRYADPWPAGYRFQPTHTQEAAHRETAHRSTSQP</sequence>
<feature type="domain" description="Cytochrome c" evidence="12">
    <location>
        <begin position="48"/>
        <end position="185"/>
    </location>
</feature>
<feature type="binding site" description="covalent" evidence="8">
    <location>
        <position position="70"/>
    </location>
    <ligand>
        <name>heme c</name>
        <dbReference type="ChEBI" id="CHEBI:61717"/>
        <label>1</label>
    </ligand>
</feature>
<feature type="binding site" description="covalent" evidence="8">
    <location>
        <position position="73"/>
    </location>
    <ligand>
        <name>heme c</name>
        <dbReference type="ChEBI" id="CHEBI:61717"/>
        <label>1</label>
    </ligand>
</feature>
<dbReference type="InterPro" id="IPR023929">
    <property type="entry name" value="MbnH-like"/>
</dbReference>
<dbReference type="RefSeq" id="WP_172433722.1">
    <property type="nucleotide sequence ID" value="NZ_AP022642.1"/>
</dbReference>
<dbReference type="EMBL" id="AP022642">
    <property type="protein sequence ID" value="BCA28939.1"/>
    <property type="molecule type" value="Genomic_DNA"/>
</dbReference>
<keyword evidence="7 9" id="KW-0408">Iron</keyword>
<evidence type="ECO:0000256" key="8">
    <source>
        <dbReference type="PIRSR" id="PIRSR000294-1"/>
    </source>
</evidence>
<dbReference type="PANTHER" id="PTHR30600">
    <property type="entry name" value="CYTOCHROME C PEROXIDASE-RELATED"/>
    <property type="match status" value="1"/>
</dbReference>
<keyword evidence="4 11" id="KW-0732">Signal</keyword>
<feature type="binding site" description="axial binding residue" evidence="9">
    <location>
        <position position="74"/>
    </location>
    <ligand>
        <name>heme c</name>
        <dbReference type="ChEBI" id="CHEBI:61717"/>
        <label>1</label>
    </ligand>
    <ligandPart>
        <name>Fe</name>
        <dbReference type="ChEBI" id="CHEBI:18248"/>
    </ligandPart>
</feature>
<dbReference type="InterPro" id="IPR036909">
    <property type="entry name" value="Cyt_c-like_dom_sf"/>
</dbReference>
<feature type="signal peptide" evidence="11">
    <location>
        <begin position="1"/>
        <end position="23"/>
    </location>
</feature>
<evidence type="ECO:0000256" key="2">
    <source>
        <dbReference type="ARBA" id="ARBA00022617"/>
    </source>
</evidence>
<evidence type="ECO:0000256" key="7">
    <source>
        <dbReference type="ARBA" id="ARBA00023004"/>
    </source>
</evidence>
<protein>
    <submittedName>
        <fullName evidence="13">Di-heme enzyme</fullName>
    </submittedName>
</protein>
<dbReference type="GeneID" id="57398132"/>
<dbReference type="Proteomes" id="UP000501237">
    <property type="component" value="Chromosome"/>
</dbReference>
<keyword evidence="6" id="KW-0560">Oxidoreductase</keyword>
<dbReference type="GO" id="GO:0042597">
    <property type="term" value="C:periplasmic space"/>
    <property type="evidence" value="ECO:0007669"/>
    <property type="project" value="UniProtKB-SubCell"/>
</dbReference>
<dbReference type="InterPro" id="IPR026259">
    <property type="entry name" value="MauG/Cytc_peroxidase"/>
</dbReference>
<comment type="PTM">
    <text evidence="8">Binds 2 heme groups per subunit.</text>
</comment>
<dbReference type="InterPro" id="IPR004852">
    <property type="entry name" value="Di-haem_cyt_c_peroxidsae"/>
</dbReference>
<dbReference type="GO" id="GO:0009055">
    <property type="term" value="F:electron transfer activity"/>
    <property type="evidence" value="ECO:0007669"/>
    <property type="project" value="InterPro"/>
</dbReference>
<proteinExistence type="predicted"/>
<feature type="chain" id="PRO_5025479573" evidence="11">
    <location>
        <begin position="24"/>
        <end position="400"/>
    </location>
</feature>